<evidence type="ECO:0000313" key="3">
    <source>
        <dbReference type="Proteomes" id="UP000784294"/>
    </source>
</evidence>
<feature type="coiled-coil region" evidence="1">
    <location>
        <begin position="252"/>
        <end position="338"/>
    </location>
</feature>
<feature type="coiled-coil region" evidence="1">
    <location>
        <begin position="431"/>
        <end position="472"/>
    </location>
</feature>
<gene>
    <name evidence="2" type="ORF">PXEA_LOCUS15707</name>
</gene>
<dbReference type="Proteomes" id="UP000784294">
    <property type="component" value="Unassembled WGS sequence"/>
</dbReference>
<evidence type="ECO:0000256" key="1">
    <source>
        <dbReference type="SAM" id="Coils"/>
    </source>
</evidence>
<reference evidence="2" key="1">
    <citation type="submission" date="2018-11" db="EMBL/GenBank/DDBJ databases">
        <authorList>
            <consortium name="Pathogen Informatics"/>
        </authorList>
    </citation>
    <scope>NUCLEOTIDE SEQUENCE</scope>
</reference>
<comment type="caution">
    <text evidence="2">The sequence shown here is derived from an EMBL/GenBank/DDBJ whole genome shotgun (WGS) entry which is preliminary data.</text>
</comment>
<keyword evidence="1" id="KW-0175">Coiled coil</keyword>
<keyword evidence="3" id="KW-1185">Reference proteome</keyword>
<protein>
    <submittedName>
        <fullName evidence="2">Uncharacterized protein</fullName>
    </submittedName>
</protein>
<accession>A0A3S5CN15</accession>
<name>A0A3S5CN15_9PLAT</name>
<organism evidence="2 3">
    <name type="scientific">Protopolystoma xenopodis</name>
    <dbReference type="NCBI Taxonomy" id="117903"/>
    <lineage>
        <taxon>Eukaryota</taxon>
        <taxon>Metazoa</taxon>
        <taxon>Spiralia</taxon>
        <taxon>Lophotrochozoa</taxon>
        <taxon>Platyhelminthes</taxon>
        <taxon>Monogenea</taxon>
        <taxon>Polyopisthocotylea</taxon>
        <taxon>Polystomatidea</taxon>
        <taxon>Polystomatidae</taxon>
        <taxon>Protopolystoma</taxon>
    </lineage>
</organism>
<proteinExistence type="predicted"/>
<evidence type="ECO:0000313" key="2">
    <source>
        <dbReference type="EMBL" id="VEL22267.1"/>
    </source>
</evidence>
<feature type="non-terminal residue" evidence="2">
    <location>
        <position position="681"/>
    </location>
</feature>
<dbReference type="OrthoDB" id="343070at2759"/>
<dbReference type="EMBL" id="CAAALY010055537">
    <property type="protein sequence ID" value="VEL22267.1"/>
    <property type="molecule type" value="Genomic_DNA"/>
</dbReference>
<dbReference type="AlphaFoldDB" id="A0A3S5CN15"/>
<sequence>MLEEAHNVEDQVTTKLGLLCVCLQNTEVVKVFKLELMLGKLQEVISNLSKIELLDDCQKISSTFEELIGELELRICREQEAIQRSQCLLDANESLNREILSLKLLVDQGELGKNKLTEQLGDITHKLDSTRKITVELHEIIETNKANILESDEAIRSLKEEISTQCSEKVSLKASLDTLLDRRNQTIEQLEALCSSINNNEILTEVHLTSLLTNIHDAFTKCSGPELFGDCDAISALFRRLTVALESKFDQHNEIEQEKVLLSGQNNELNKKLGLMDSEYSKSVLQNTQLEEKNAQLTLAIEASNEVQEQLRSIDERLTNANQLNESLREDVLSKEIEIASLMVSLECISKEKDKANERETRLSSLMVSLQKALTQFSDVKLADDFSQLSSSFHLFIKEFESKSSLLNDLTQEINCLRESTNLQHKELVQLREKDNELESVSKELLDLQEILSKQKERSASMEKELNTLRASSDEITKVKAQALESVHILESGLEQKERLNDAKMSQLINQLKGSLYELSQLRISADLDTISSAFIYLSGELEAKLRREDEIAAEHIDFVQMDQDVHSVPDSAKIELDGLNSDVSRNFEQLDEKSQDLEAANAAAGLLPVKLDSNSLTMKEACELHMENLCLRNELIALQASHEQLGLQRNQALATLINHEAHGEARDCLTDSRLSNLCNQ</sequence>